<comment type="similarity">
    <text evidence="4">Belongs to the NapD family.</text>
</comment>
<dbReference type="OrthoDB" id="7306089at2"/>
<dbReference type="PANTHER" id="PTHR38603">
    <property type="entry name" value="CHAPERONE NAPD"/>
    <property type="match status" value="1"/>
</dbReference>
<evidence type="ECO:0000313" key="5">
    <source>
        <dbReference type="EMBL" id="CTQ42768.1"/>
    </source>
</evidence>
<dbReference type="GO" id="GO:0005048">
    <property type="term" value="F:signal sequence binding"/>
    <property type="evidence" value="ECO:0007669"/>
    <property type="project" value="UniProtKB-UniRule"/>
</dbReference>
<protein>
    <recommendedName>
        <fullName evidence="4">Chaperone NapD</fullName>
    </recommendedName>
    <alternativeName>
        <fullName evidence="4">NapA signal peptide-binding chaperone NapD</fullName>
    </alternativeName>
</protein>
<dbReference type="GO" id="GO:0051224">
    <property type="term" value="P:negative regulation of protein transport"/>
    <property type="evidence" value="ECO:0007669"/>
    <property type="project" value="UniProtKB-UniRule"/>
</dbReference>
<dbReference type="PANTHER" id="PTHR38603:SF1">
    <property type="entry name" value="CHAPERONE NAPD"/>
    <property type="match status" value="1"/>
</dbReference>
<dbReference type="HAMAP" id="MF_02200">
    <property type="entry name" value="NapD"/>
    <property type="match status" value="1"/>
</dbReference>
<dbReference type="RefSeq" id="WP_023001086.1">
    <property type="nucleotide sequence ID" value="NZ_CXST01000001.1"/>
</dbReference>
<keyword evidence="6" id="KW-1185">Reference proteome</keyword>
<dbReference type="Gene3D" id="3.30.70.920">
    <property type="match status" value="1"/>
</dbReference>
<dbReference type="Pfam" id="PF03927">
    <property type="entry name" value="NapD"/>
    <property type="match status" value="1"/>
</dbReference>
<evidence type="ECO:0000256" key="1">
    <source>
        <dbReference type="ARBA" id="ARBA00004496"/>
    </source>
</evidence>
<sequence>MSTTVHIASLLVHARTEAISDVERDILALGGAEIAHSDDQGRLIVTLETANEAEIVQALTDIQLLTGVVSASLVYHQTDGAPEAAPTSLQGDTQ</sequence>
<evidence type="ECO:0000256" key="4">
    <source>
        <dbReference type="HAMAP-Rule" id="MF_02200"/>
    </source>
</evidence>
<evidence type="ECO:0000313" key="6">
    <source>
        <dbReference type="Proteomes" id="UP000048926"/>
    </source>
</evidence>
<keyword evidence="3 4" id="KW-0143">Chaperone</keyword>
<dbReference type="InterPro" id="IPR005623">
    <property type="entry name" value="Chaperone_NapD_NO3_reduct"/>
</dbReference>
<dbReference type="STRING" id="187304.B0E33_24175"/>
<gene>
    <name evidence="4" type="primary">napD</name>
    <name evidence="5" type="ORF">LAL4801_01204</name>
</gene>
<name>A0A0M6Y0F0_9HYPH</name>
<organism evidence="5 6">
    <name type="scientific">Roseibium aggregatum</name>
    <dbReference type="NCBI Taxonomy" id="187304"/>
    <lineage>
        <taxon>Bacteria</taxon>
        <taxon>Pseudomonadati</taxon>
        <taxon>Pseudomonadota</taxon>
        <taxon>Alphaproteobacteria</taxon>
        <taxon>Hyphomicrobiales</taxon>
        <taxon>Stappiaceae</taxon>
        <taxon>Roseibium</taxon>
    </lineage>
</organism>
<comment type="function">
    <text evidence="4">Chaperone for NapA, the catalytic subunit of the periplasmic nitrate reductase. It binds directly and specifically to the twin-arginine signal peptide of NapA, preventing premature interaction with the Tat translocase and premature export.</text>
</comment>
<evidence type="ECO:0000256" key="3">
    <source>
        <dbReference type="ARBA" id="ARBA00023186"/>
    </source>
</evidence>
<dbReference type="GO" id="GO:0005737">
    <property type="term" value="C:cytoplasm"/>
    <property type="evidence" value="ECO:0007669"/>
    <property type="project" value="UniProtKB-SubCell"/>
</dbReference>
<dbReference type="Proteomes" id="UP000048926">
    <property type="component" value="Unassembled WGS sequence"/>
</dbReference>
<evidence type="ECO:0000256" key="2">
    <source>
        <dbReference type="ARBA" id="ARBA00022490"/>
    </source>
</evidence>
<accession>A0A0M6Y0F0</accession>
<dbReference type="AlphaFoldDB" id="A0A0M6Y0F0"/>
<comment type="subunit">
    <text evidence="4">Interacts with the cytoplasmic NapA precursor.</text>
</comment>
<keyword evidence="2 4" id="KW-0963">Cytoplasm</keyword>
<proteinExistence type="inferred from homology"/>
<reference evidence="6" key="1">
    <citation type="submission" date="2015-07" db="EMBL/GenBank/DDBJ databases">
        <authorList>
            <person name="Rodrigo-Torres Lidia"/>
            <person name="Arahal R.David."/>
        </authorList>
    </citation>
    <scope>NUCLEOTIDE SEQUENCE [LARGE SCALE GENOMIC DNA]</scope>
    <source>
        <strain evidence="6">CECT 4801</strain>
    </source>
</reference>
<comment type="subcellular location">
    <subcellularLocation>
        <location evidence="1 4">Cytoplasm</location>
    </subcellularLocation>
</comment>
<dbReference type="EMBL" id="CXST01000001">
    <property type="protein sequence ID" value="CTQ42768.1"/>
    <property type="molecule type" value="Genomic_DNA"/>
</dbReference>